<dbReference type="PANTHER" id="PTHR46033:SF73">
    <property type="entry name" value="AMINOTRANSFERASE-LIKE, MOBILE DOMAIN PROTEIN-RELATED"/>
    <property type="match status" value="1"/>
</dbReference>
<dbReference type="GO" id="GO:0010073">
    <property type="term" value="P:meristem maintenance"/>
    <property type="evidence" value="ECO:0007669"/>
    <property type="project" value="InterPro"/>
</dbReference>
<dbReference type="InterPro" id="IPR019557">
    <property type="entry name" value="AminoTfrase-like_pln_mobile"/>
</dbReference>
<dbReference type="AlphaFoldDB" id="A0A8T2C8W9"/>
<evidence type="ECO:0000259" key="2">
    <source>
        <dbReference type="Pfam" id="PF10536"/>
    </source>
</evidence>
<feature type="compositionally biased region" description="Basic and acidic residues" evidence="1">
    <location>
        <begin position="954"/>
        <end position="968"/>
    </location>
</feature>
<dbReference type="GO" id="GO:0008483">
    <property type="term" value="F:transaminase activity"/>
    <property type="evidence" value="ECO:0007669"/>
    <property type="project" value="UniProtKB-KW"/>
</dbReference>
<gene>
    <name evidence="3" type="ORF">ISN45_Aa01g034850</name>
</gene>
<organism evidence="3 4">
    <name type="scientific">Arabidopsis thaliana x Arabidopsis arenosa</name>
    <dbReference type="NCBI Taxonomy" id="1240361"/>
    <lineage>
        <taxon>Eukaryota</taxon>
        <taxon>Viridiplantae</taxon>
        <taxon>Streptophyta</taxon>
        <taxon>Embryophyta</taxon>
        <taxon>Tracheophyta</taxon>
        <taxon>Spermatophyta</taxon>
        <taxon>Magnoliopsida</taxon>
        <taxon>eudicotyledons</taxon>
        <taxon>Gunneridae</taxon>
        <taxon>Pentapetalae</taxon>
        <taxon>rosids</taxon>
        <taxon>malvids</taxon>
        <taxon>Brassicales</taxon>
        <taxon>Brassicaceae</taxon>
        <taxon>Camelineae</taxon>
        <taxon>Arabidopsis</taxon>
    </lineage>
</organism>
<keyword evidence="3" id="KW-0808">Transferase</keyword>
<dbReference type="EMBL" id="JAEFBK010000006">
    <property type="protein sequence ID" value="KAG7594750.1"/>
    <property type="molecule type" value="Genomic_DNA"/>
</dbReference>
<protein>
    <submittedName>
        <fullName evidence="3">Aminotransferase-like plant mobile domain</fullName>
    </submittedName>
</protein>
<feature type="region of interest" description="Disordered" evidence="1">
    <location>
        <begin position="589"/>
        <end position="630"/>
    </location>
</feature>
<feature type="region of interest" description="Disordered" evidence="1">
    <location>
        <begin position="771"/>
        <end position="792"/>
    </location>
</feature>
<proteinExistence type="predicted"/>
<accession>A0A8T2C8W9</accession>
<dbReference type="Pfam" id="PF10536">
    <property type="entry name" value="PMD"/>
    <property type="match status" value="1"/>
</dbReference>
<feature type="domain" description="Aminotransferase-like plant mobile" evidence="2">
    <location>
        <begin position="48"/>
        <end position="403"/>
    </location>
</feature>
<evidence type="ECO:0000256" key="1">
    <source>
        <dbReference type="SAM" id="MobiDB-lite"/>
    </source>
</evidence>
<sequence length="1025" mass="115580">MLPCQNLPPLNALSFSVSFNGWRLANTNFKSWARKMAALHEPIWRKAGIFEAVMASTYKIRKNTDLVLGVAEKWCPDTNTFVFSWGETTITLEDVMLLLGFSVLGSPVFVSLDSSGEKIMAKLKKEWLKIKKEKVSFVTQLAWVERFMDSGDELEHVAFLVLWLSYFVFPSSYYHIYEAILPIAVHLSSGTKIALAPAVLAHLFQELSLLKNHIEDFRESTITARIDLTALFKLVQVWTWERFKELQPKPNPLLKGEPRLALWHDLKQRTSNAKQILESSKIDSFEWRPYTKTMENWELPKFYPEKAMWIPAGPNLDDEFISFSQCIAVSQLVGIDNVEQYFPNRVASQFGMLQDLPCPIRQNNLSHEAAWNDYNKPINDLALYIPSRFAIPRVTPTFCAWWRKSFPEFQYSSGDESAETLKARNIIGDDTSFVPSGVGIKIAEESTNKRRMYIKQARDKRLKCMKQARENGNNGSAEVLNSTNIVSDDTSFVLSGSKMKRTSEDGMNIAEDSNNRRKYMKQDRENDVRCQTQVSSEDDSLTIAQLLKLNKKYSGGDASEPLGKKCILEAHNNDSVPCQKLVFIKDETVQPPEIEQRNEEADESGSKAGKNMAVSPFDKNNSSDPPFGANEGVVDIVVSPQETRKTCDDELDVYGSNPDLIDDGSEEPKCLLQEDGIIEGQNAGSYEKLCSSEAENTNNVVDHDDSLIQKKVAIDELALKPDNNEPILCQKLAYGSKSPSDESNIHIAVADETHGQNRLLLDNGLGSEETIKSSEDLEKRNDGSGNDSDEKRFQTLKVLESSMEERINKAHKTVACSAGTSKDEMTIAEYTNKRLKCIEEARDKRRKCMKQAREIGSNGTSKDEMKIAEDSNKRRKYVMQDRKNDEITMGLCQSQLPSGNDEEVDNLTIAQPLRLNKKYSEGDEPRDLSIPIAVADETHGQDRLLLDNGLGSKESMKSSEDLEKRNDGSGEGNASKDSYETRFQKLKVLASSLEERMNKTQKTVAWLIEQKSTIKERKPAAARLI</sequence>
<name>A0A8T2C8W9_9BRAS</name>
<comment type="caution">
    <text evidence="3">The sequence shown here is derived from an EMBL/GenBank/DDBJ whole genome shotgun (WGS) entry which is preliminary data.</text>
</comment>
<evidence type="ECO:0000313" key="4">
    <source>
        <dbReference type="Proteomes" id="UP000694240"/>
    </source>
</evidence>
<reference evidence="3 4" key="1">
    <citation type="submission" date="2020-12" db="EMBL/GenBank/DDBJ databases">
        <title>Concerted genomic and epigenomic changes stabilize Arabidopsis allopolyploids.</title>
        <authorList>
            <person name="Chen Z."/>
        </authorList>
    </citation>
    <scope>NUCLEOTIDE SEQUENCE [LARGE SCALE GENOMIC DNA]</scope>
    <source>
        <strain evidence="3">Allo738</strain>
        <tissue evidence="3">Leaf</tissue>
    </source>
</reference>
<dbReference type="Proteomes" id="UP000694240">
    <property type="component" value="Chromosome 6"/>
</dbReference>
<dbReference type="PANTHER" id="PTHR46033">
    <property type="entry name" value="PROTEIN MAIN-LIKE 2"/>
    <property type="match status" value="1"/>
</dbReference>
<feature type="compositionally biased region" description="Basic and acidic residues" evidence="1">
    <location>
        <begin position="589"/>
        <end position="599"/>
    </location>
</feature>
<keyword evidence="3" id="KW-0032">Aminotransferase</keyword>
<dbReference type="InterPro" id="IPR044824">
    <property type="entry name" value="MAIN-like"/>
</dbReference>
<feature type="region of interest" description="Disordered" evidence="1">
    <location>
        <begin position="943"/>
        <end position="978"/>
    </location>
</feature>
<keyword evidence="4" id="KW-1185">Reference proteome</keyword>
<evidence type="ECO:0000313" key="3">
    <source>
        <dbReference type="EMBL" id="KAG7594750.1"/>
    </source>
</evidence>